<name>A0ABR8Y495_9BACT</name>
<keyword evidence="3 4" id="KW-0119">Carbohydrate metabolism</keyword>
<evidence type="ECO:0000313" key="5">
    <source>
        <dbReference type="EMBL" id="MBD8039031.1"/>
    </source>
</evidence>
<evidence type="ECO:0000256" key="3">
    <source>
        <dbReference type="ARBA" id="ARBA00023277"/>
    </source>
</evidence>
<sequence>MKSYNQITTEMIQQDLRYLELLSHNFPTIASASTEIINLEAILNLPKGTEHFLADLHGEYEAFQHVLRNASGAIKRKVNEIFGNTLREMEKKELCTLIYYPEQKLQLVKEVETELEDWYVITLNQLVKVCQNVSSKYTRSKVRKALPEEFSYIIQELLHESSMDPNKQAYINVIISTIIDTHRADDFIVALSNLIQRLTIDSLHILGDIFDRGPGPHIIMDTLCDYHNFDIQWGNHDILWMGAASGNDCNIANVLRLAMRYGNLSVLEDGYGINLLPLATFAMDTYADDPCSFFEPKIDDTLNTDSAKTIRLIAQMHKAISIIQFKLEAEIIRRRPEFRMEDRMLLHHIDFEKHTITLNGKEYLLRDSFFPTVDPSDPYRLTDEERDVVDKLHKSFTSSEKLRKHMKCLFRYGCMYNVCNSNLLFHASMPLNADGTLKEIDILGESYKGQALLKRVGQLIRTAYFDESESEEKAFALDYIWYLWCGKDSPAFDKDKMATFERYFIEDKETHVETKGYYYQLRDREDICDMILDEFGVEGEHRHIINGHVPVKAGKGEKPIKANGKLMVIDGGFSKAYQPETGIAGYTLVYHSRGFQLVQHEPFTSTQRAIEEGLDIKSTTQIVEMSAKRMMVKDTDKGKELSIQIEDLKKLLVGYRTGIIKEKAD</sequence>
<dbReference type="HAMAP" id="MF_01854">
    <property type="entry name" value="FBPase_class3"/>
    <property type="match status" value="1"/>
</dbReference>
<dbReference type="InterPro" id="IPR009164">
    <property type="entry name" value="FBPtase_class3"/>
</dbReference>
<comment type="catalytic activity">
    <reaction evidence="4">
        <text>beta-D-fructose 1,6-bisphosphate + H2O = beta-D-fructose 6-phosphate + phosphate</text>
        <dbReference type="Rhea" id="RHEA:11064"/>
        <dbReference type="ChEBI" id="CHEBI:15377"/>
        <dbReference type="ChEBI" id="CHEBI:32966"/>
        <dbReference type="ChEBI" id="CHEBI:43474"/>
        <dbReference type="ChEBI" id="CHEBI:57634"/>
        <dbReference type="EC" id="3.1.3.11"/>
    </reaction>
</comment>
<dbReference type="EMBL" id="JACSPP010000002">
    <property type="protein sequence ID" value="MBD8039031.1"/>
    <property type="molecule type" value="Genomic_DNA"/>
</dbReference>
<organism evidence="5 6">
    <name type="scientific">Phocaeicola intestinalis</name>
    <dbReference type="NCBI Taxonomy" id="2762212"/>
    <lineage>
        <taxon>Bacteria</taxon>
        <taxon>Pseudomonadati</taxon>
        <taxon>Bacteroidota</taxon>
        <taxon>Bacteroidia</taxon>
        <taxon>Bacteroidales</taxon>
        <taxon>Bacteroidaceae</taxon>
        <taxon>Phocaeicola</taxon>
    </lineage>
</organism>
<reference evidence="5 6" key="1">
    <citation type="submission" date="2020-08" db="EMBL/GenBank/DDBJ databases">
        <title>A Genomic Blueprint of the Chicken Gut Microbiome.</title>
        <authorList>
            <person name="Gilroy R."/>
            <person name="Ravi A."/>
            <person name="Getino M."/>
            <person name="Pursley I."/>
            <person name="Horton D.L."/>
            <person name="Alikhan N.-F."/>
            <person name="Baker D."/>
            <person name="Gharbi K."/>
            <person name="Hall N."/>
            <person name="Watson M."/>
            <person name="Adriaenssens E.M."/>
            <person name="Foster-Nyarko E."/>
            <person name="Jarju S."/>
            <person name="Secka A."/>
            <person name="Antonio M."/>
            <person name="Oren A."/>
            <person name="Chaudhuri R."/>
            <person name="La Ragione R.M."/>
            <person name="Hildebrand F."/>
            <person name="Pallen M.J."/>
        </authorList>
    </citation>
    <scope>NUCLEOTIDE SEQUENCE [LARGE SCALE GENOMIC DNA]</scope>
    <source>
        <strain evidence="5 6">Sa1CVN1</strain>
    </source>
</reference>
<keyword evidence="2 4" id="KW-0464">Manganese</keyword>
<gene>
    <name evidence="4" type="primary">fbp</name>
    <name evidence="5" type="ORF">H9625_00960</name>
</gene>
<comment type="similarity">
    <text evidence="4">Belongs to the FBPase class 3 family.</text>
</comment>
<evidence type="ECO:0000256" key="1">
    <source>
        <dbReference type="ARBA" id="ARBA00022801"/>
    </source>
</evidence>
<dbReference type="Gene3D" id="3.60.21.10">
    <property type="match status" value="1"/>
</dbReference>
<protein>
    <recommendedName>
        <fullName evidence="4">Fructose-1,6-bisphosphatase class 3</fullName>
        <shortName evidence="4">FBPase class 3</shortName>
        <ecNumber evidence="4">3.1.3.11</ecNumber>
    </recommendedName>
    <alternativeName>
        <fullName evidence="4">D-fructose-1,6-bisphosphate 1-phosphohydrolase class 3</fullName>
    </alternativeName>
</protein>
<evidence type="ECO:0000256" key="2">
    <source>
        <dbReference type="ARBA" id="ARBA00023211"/>
    </source>
</evidence>
<dbReference type="SUPFAM" id="SSF56300">
    <property type="entry name" value="Metallo-dependent phosphatases"/>
    <property type="match status" value="1"/>
</dbReference>
<dbReference type="PIRSF" id="PIRSF000906">
    <property type="entry name" value="FBPtase_Bacill"/>
    <property type="match status" value="1"/>
</dbReference>
<proteinExistence type="inferred from homology"/>
<comment type="pathway">
    <text evidence="4">Carbohydrate biosynthesis; gluconeogenesis.</text>
</comment>
<dbReference type="InterPro" id="IPR029052">
    <property type="entry name" value="Metallo-depent_PP-like"/>
</dbReference>
<evidence type="ECO:0000256" key="4">
    <source>
        <dbReference type="HAMAP-Rule" id="MF_01854"/>
    </source>
</evidence>
<keyword evidence="6" id="KW-1185">Reference proteome</keyword>
<comment type="caution">
    <text evidence="5">The sequence shown here is derived from an EMBL/GenBank/DDBJ whole genome shotgun (WGS) entry which is preliminary data.</text>
</comment>
<accession>A0ABR8Y495</accession>
<dbReference type="RefSeq" id="WP_087211328.1">
    <property type="nucleotide sequence ID" value="NZ_JACSPP010000002.1"/>
</dbReference>
<dbReference type="Proteomes" id="UP000620874">
    <property type="component" value="Unassembled WGS sequence"/>
</dbReference>
<keyword evidence="1 4" id="KW-0378">Hydrolase</keyword>
<dbReference type="EC" id="3.1.3.11" evidence="4"/>
<comment type="cofactor">
    <cofactor evidence="4">
        <name>Mn(2+)</name>
        <dbReference type="ChEBI" id="CHEBI:29035"/>
    </cofactor>
</comment>
<dbReference type="Pfam" id="PF06874">
    <property type="entry name" value="FBPase_2"/>
    <property type="match status" value="1"/>
</dbReference>
<evidence type="ECO:0000313" key="6">
    <source>
        <dbReference type="Proteomes" id="UP000620874"/>
    </source>
</evidence>